<dbReference type="EnsemblPlants" id="Ma06_t33810.1">
    <property type="protein sequence ID" value="Ma06_p33810.1"/>
    <property type="gene ID" value="Ma06_g33810"/>
</dbReference>
<evidence type="ECO:0000313" key="3">
    <source>
        <dbReference type="Proteomes" id="UP000012960"/>
    </source>
</evidence>
<reference evidence="2" key="1">
    <citation type="submission" date="2021-05" db="UniProtKB">
        <authorList>
            <consortium name="EnsemblPlants"/>
        </authorList>
    </citation>
    <scope>IDENTIFICATION</scope>
    <source>
        <strain evidence="2">subsp. malaccensis</strain>
    </source>
</reference>
<accession>A0A804JNE2</accession>
<proteinExistence type="predicted"/>
<feature type="region of interest" description="Disordered" evidence="1">
    <location>
        <begin position="1"/>
        <end position="35"/>
    </location>
</feature>
<keyword evidence="3" id="KW-1185">Reference proteome</keyword>
<organism evidence="2 3">
    <name type="scientific">Musa acuminata subsp. malaccensis</name>
    <name type="common">Wild banana</name>
    <name type="synonym">Musa malaccensis</name>
    <dbReference type="NCBI Taxonomy" id="214687"/>
    <lineage>
        <taxon>Eukaryota</taxon>
        <taxon>Viridiplantae</taxon>
        <taxon>Streptophyta</taxon>
        <taxon>Embryophyta</taxon>
        <taxon>Tracheophyta</taxon>
        <taxon>Spermatophyta</taxon>
        <taxon>Magnoliopsida</taxon>
        <taxon>Liliopsida</taxon>
        <taxon>Zingiberales</taxon>
        <taxon>Musaceae</taxon>
        <taxon>Musa</taxon>
    </lineage>
</organism>
<dbReference type="Proteomes" id="UP000012960">
    <property type="component" value="Unplaced"/>
</dbReference>
<name>A0A804JNE2_MUSAM</name>
<sequence>MDTPQLLSLPPSPSSEYERGEAGGDTRPTESVSLSLSLSASRVDLQLRNNGAHLHEVVQPPLR</sequence>
<feature type="compositionally biased region" description="Basic and acidic residues" evidence="1">
    <location>
        <begin position="16"/>
        <end position="28"/>
    </location>
</feature>
<evidence type="ECO:0000313" key="2">
    <source>
        <dbReference type="EnsemblPlants" id="Ma06_p33810.1"/>
    </source>
</evidence>
<dbReference type="AlphaFoldDB" id="A0A804JNE2"/>
<evidence type="ECO:0000256" key="1">
    <source>
        <dbReference type="SAM" id="MobiDB-lite"/>
    </source>
</evidence>
<dbReference type="Gramene" id="Ma06_t33810.1">
    <property type="protein sequence ID" value="Ma06_p33810.1"/>
    <property type="gene ID" value="Ma06_g33810"/>
</dbReference>
<dbReference type="InParanoid" id="A0A804JNE2"/>
<protein>
    <submittedName>
        <fullName evidence="2">Uncharacterized protein</fullName>
    </submittedName>
</protein>